<keyword evidence="2" id="KW-0732">Signal</keyword>
<organism evidence="3 4">
    <name type="scientific">Gluconobacter oxydans NBRC 3293</name>
    <dbReference type="NCBI Taxonomy" id="1315969"/>
    <lineage>
        <taxon>Bacteria</taxon>
        <taxon>Pseudomonadati</taxon>
        <taxon>Pseudomonadota</taxon>
        <taxon>Alphaproteobacteria</taxon>
        <taxon>Acetobacterales</taxon>
        <taxon>Acetobacteraceae</taxon>
        <taxon>Gluconobacter</taxon>
    </lineage>
</organism>
<evidence type="ECO:0000313" key="4">
    <source>
        <dbReference type="Proteomes" id="UP000484858"/>
    </source>
</evidence>
<sequence length="389" mass="43893">MTSCLASKSRIFRSCRLCTRSIFAASAWMNLTIPWPCHAFRATVASSMAAFLSRAVRDHENHPFGSPSARSRASFKSAVRSRRAHWRASRPGLVSNLWGLAARSCRSASDIAWKSSINLSISTRQSSTVTATKGIRCSKMPSMWAAGDGSFMMDTPETIRFSASFSRLFANQPVRMEGHSRRRPIMRTATNLRTLETEAIEIEQETGSGNWPSCMANLYLHAKRIAPDAPIYVVERRQGDPLGWCHPDGAVLIFGRANVYDQATLFHELWHYAESQMLSQPDRDIVYGEIGDRCTRWDSDYLDSVREQSARAFEHYASARAHGLMLPRARRGTAQHVFERLYDGKEHARITRWLAWAEVRKNAAIAVPYLGIGSFTFFMMCVLPHLVTH</sequence>
<proteinExistence type="predicted"/>
<comment type="caution">
    <text evidence="3">The sequence shown here is derived from an EMBL/GenBank/DDBJ whole genome shotgun (WGS) entry which is preliminary data.</text>
</comment>
<keyword evidence="1" id="KW-1133">Transmembrane helix</keyword>
<dbReference type="EMBL" id="BARJ01000002">
    <property type="protein sequence ID" value="GEM15770.1"/>
    <property type="molecule type" value="Genomic_DNA"/>
</dbReference>
<accession>A0A829WZ71</accession>
<feature type="chain" id="PRO_5032369781" evidence="2">
    <location>
        <begin position="40"/>
        <end position="389"/>
    </location>
</feature>
<gene>
    <name evidence="3" type="ORF">NBRC3293_0267</name>
</gene>
<feature type="signal peptide" evidence="2">
    <location>
        <begin position="1"/>
        <end position="39"/>
    </location>
</feature>
<keyword evidence="1" id="KW-0812">Transmembrane</keyword>
<dbReference type="AlphaFoldDB" id="A0A829WZ71"/>
<dbReference type="Proteomes" id="UP000484858">
    <property type="component" value="Unassembled WGS sequence"/>
</dbReference>
<protein>
    <submittedName>
        <fullName evidence="3">Uncharacterized protein</fullName>
    </submittedName>
</protein>
<name>A0A829WZ71_GLUOY</name>
<reference evidence="3 4" key="1">
    <citation type="submission" date="2013-04" db="EMBL/GenBank/DDBJ databases">
        <title>Gluconobacter oxydans NBRC 3293 whole genome sequence.</title>
        <authorList>
            <person name="Matsutani M."/>
            <person name="Yakushi T."/>
            <person name="Matsushita K."/>
        </authorList>
    </citation>
    <scope>NUCLEOTIDE SEQUENCE [LARGE SCALE GENOMIC DNA]</scope>
    <source>
        <strain evidence="3 4">NBRC 3293</strain>
    </source>
</reference>
<evidence type="ECO:0000313" key="3">
    <source>
        <dbReference type="EMBL" id="GEM15770.1"/>
    </source>
</evidence>
<evidence type="ECO:0000256" key="1">
    <source>
        <dbReference type="SAM" id="Phobius"/>
    </source>
</evidence>
<keyword evidence="1" id="KW-0472">Membrane</keyword>
<feature type="transmembrane region" description="Helical" evidence="1">
    <location>
        <begin position="366"/>
        <end position="387"/>
    </location>
</feature>
<evidence type="ECO:0000256" key="2">
    <source>
        <dbReference type="SAM" id="SignalP"/>
    </source>
</evidence>